<name>I0HN22_RUBGI</name>
<dbReference type="PANTHER" id="PTHR41542">
    <property type="entry name" value="BLL5807 PROTEIN"/>
    <property type="match status" value="1"/>
</dbReference>
<dbReference type="SUPFAM" id="SSF54427">
    <property type="entry name" value="NTF2-like"/>
    <property type="match status" value="1"/>
</dbReference>
<dbReference type="eggNOG" id="COG4395">
    <property type="taxonomic scope" value="Bacteria"/>
</dbReference>
<evidence type="ECO:0000259" key="1">
    <source>
        <dbReference type="SMART" id="SM00978"/>
    </source>
</evidence>
<dbReference type="KEGG" id="rge:RGE_10680"/>
<accession>I0HN22</accession>
<dbReference type="RefSeq" id="WP_014427280.1">
    <property type="nucleotide sequence ID" value="NC_017075.1"/>
</dbReference>
<gene>
    <name evidence="2" type="ordered locus">RGE_10680</name>
</gene>
<reference evidence="2 3" key="1">
    <citation type="journal article" date="2012" name="J. Bacteriol.">
        <title>Complete genome sequence of phototrophic betaproteobacterium Rubrivivax gelatinosus IL144.</title>
        <authorList>
            <person name="Nagashima S."/>
            <person name="Kamimura A."/>
            <person name="Shimizu T."/>
            <person name="Nakamura-isaki S."/>
            <person name="Aono E."/>
            <person name="Sakamoto K."/>
            <person name="Ichikawa N."/>
            <person name="Nakazawa H."/>
            <person name="Sekine M."/>
            <person name="Yamazaki S."/>
            <person name="Fujita N."/>
            <person name="Shimada K."/>
            <person name="Hanada S."/>
            <person name="Nagashima K.V.P."/>
        </authorList>
    </citation>
    <scope>NUCLEOTIDE SEQUENCE [LARGE SCALE GENOMIC DNA]</scope>
    <source>
        <strain evidence="3">NBRC 100245 / IL144</strain>
    </source>
</reference>
<dbReference type="PANTHER" id="PTHR41542:SF1">
    <property type="entry name" value="BLL5807 PROTEIN"/>
    <property type="match status" value="1"/>
</dbReference>
<dbReference type="Pfam" id="PF04280">
    <property type="entry name" value="Tim44"/>
    <property type="match status" value="1"/>
</dbReference>
<dbReference type="SMART" id="SM00978">
    <property type="entry name" value="Tim44"/>
    <property type="match status" value="1"/>
</dbReference>
<feature type="domain" description="Tim44-like" evidence="1">
    <location>
        <begin position="16"/>
        <end position="145"/>
    </location>
</feature>
<dbReference type="InterPro" id="IPR032710">
    <property type="entry name" value="NTF2-like_dom_sf"/>
</dbReference>
<evidence type="ECO:0000313" key="2">
    <source>
        <dbReference type="EMBL" id="BAL94409.1"/>
    </source>
</evidence>
<sequence length="147" mass="16172">MLSRLARLKRRVAPQRHPGRAAMPAADPDVEAFLRVARASFVKLQAAWDAADLGALAAITTEDLLAELREQLEVRGPGPNRTEVLALEARLLGLDEVGEGLVASVEFSGWIRERLEERAAPFRELWLLANLKSAGRGWQIARVQALS</sequence>
<evidence type="ECO:0000313" key="3">
    <source>
        <dbReference type="Proteomes" id="UP000007883"/>
    </source>
</evidence>
<dbReference type="AlphaFoldDB" id="I0HN22"/>
<proteinExistence type="predicted"/>
<dbReference type="STRING" id="983917.RGE_10680"/>
<dbReference type="PATRIC" id="fig|983917.3.peg.1043"/>
<keyword evidence="3" id="KW-1185">Reference proteome</keyword>
<organism evidence="2 3">
    <name type="scientific">Rubrivivax gelatinosus (strain NBRC 100245 / IL144)</name>
    <dbReference type="NCBI Taxonomy" id="983917"/>
    <lineage>
        <taxon>Bacteria</taxon>
        <taxon>Pseudomonadati</taxon>
        <taxon>Pseudomonadota</taxon>
        <taxon>Betaproteobacteria</taxon>
        <taxon>Burkholderiales</taxon>
        <taxon>Sphaerotilaceae</taxon>
        <taxon>Rubrivivax</taxon>
    </lineage>
</organism>
<dbReference type="InterPro" id="IPR007379">
    <property type="entry name" value="Tim44-like_dom"/>
</dbReference>
<dbReference type="Proteomes" id="UP000007883">
    <property type="component" value="Chromosome"/>
</dbReference>
<protein>
    <submittedName>
        <fullName evidence="2">Import inner membrane translocase, subunit Tim44</fullName>
    </submittedName>
</protein>
<dbReference type="HOGENOM" id="CLU_1766650_0_0_4"/>
<dbReference type="EMBL" id="AP012320">
    <property type="protein sequence ID" value="BAL94409.1"/>
    <property type="molecule type" value="Genomic_DNA"/>
</dbReference>